<evidence type="ECO:0000256" key="6">
    <source>
        <dbReference type="SAM" id="MobiDB-lite"/>
    </source>
</evidence>
<evidence type="ECO:0000313" key="9">
    <source>
        <dbReference type="Proteomes" id="UP000015104"/>
    </source>
</evidence>
<feature type="compositionally biased region" description="Basic residues" evidence="6">
    <location>
        <begin position="1"/>
        <end position="31"/>
    </location>
</feature>
<dbReference type="eggNOG" id="KOG0381">
    <property type="taxonomic scope" value="Eukaryota"/>
</dbReference>
<dbReference type="OrthoDB" id="1919336at2759"/>
<dbReference type="PROSITE" id="PS50118">
    <property type="entry name" value="HMG_BOX_2"/>
    <property type="match status" value="1"/>
</dbReference>
<dbReference type="PANTHER" id="PTHR48112">
    <property type="entry name" value="HIGH MOBILITY GROUP PROTEIN DSP1"/>
    <property type="match status" value="1"/>
</dbReference>
<evidence type="ECO:0000256" key="2">
    <source>
        <dbReference type="ARBA" id="ARBA00008774"/>
    </source>
</evidence>
<reference evidence="9" key="1">
    <citation type="submission" date="2011-08" db="EMBL/GenBank/DDBJ databases">
        <authorList>
            <person name="Rombauts S."/>
        </authorList>
    </citation>
    <scope>NUCLEOTIDE SEQUENCE</scope>
    <source>
        <strain evidence="9">London</strain>
    </source>
</reference>
<dbReference type="Proteomes" id="UP000015104">
    <property type="component" value="Unassembled WGS sequence"/>
</dbReference>
<dbReference type="STRING" id="32264.T1JWH0"/>
<feature type="domain" description="HMG box" evidence="7">
    <location>
        <begin position="37"/>
        <end position="105"/>
    </location>
</feature>
<name>T1JWH0_TETUR</name>
<dbReference type="EMBL" id="CAEY01000812">
    <property type="status" value="NOT_ANNOTATED_CDS"/>
    <property type="molecule type" value="Genomic_DNA"/>
</dbReference>
<reference evidence="8" key="2">
    <citation type="submission" date="2015-06" db="UniProtKB">
        <authorList>
            <consortium name="EnsemblMetazoa"/>
        </authorList>
    </citation>
    <scope>IDENTIFICATION</scope>
</reference>
<evidence type="ECO:0000256" key="5">
    <source>
        <dbReference type="PROSITE-ProRule" id="PRU00267"/>
    </source>
</evidence>
<feature type="region of interest" description="Disordered" evidence="6">
    <location>
        <begin position="90"/>
        <end position="130"/>
    </location>
</feature>
<proteinExistence type="inferred from homology"/>
<dbReference type="Gene3D" id="1.10.30.10">
    <property type="entry name" value="High mobility group box domain"/>
    <property type="match status" value="1"/>
</dbReference>
<evidence type="ECO:0000259" key="7">
    <source>
        <dbReference type="PROSITE" id="PS50118"/>
    </source>
</evidence>
<evidence type="ECO:0000313" key="8">
    <source>
        <dbReference type="EnsemblMetazoa" id="tetur02g08250.1"/>
    </source>
</evidence>
<organism evidence="8 9">
    <name type="scientific">Tetranychus urticae</name>
    <name type="common">Two-spotted spider mite</name>
    <dbReference type="NCBI Taxonomy" id="32264"/>
    <lineage>
        <taxon>Eukaryota</taxon>
        <taxon>Metazoa</taxon>
        <taxon>Ecdysozoa</taxon>
        <taxon>Arthropoda</taxon>
        <taxon>Chelicerata</taxon>
        <taxon>Arachnida</taxon>
        <taxon>Acari</taxon>
        <taxon>Acariformes</taxon>
        <taxon>Trombidiformes</taxon>
        <taxon>Prostigmata</taxon>
        <taxon>Eleutherengona</taxon>
        <taxon>Raphignathae</taxon>
        <taxon>Tetranychoidea</taxon>
        <taxon>Tetranychidae</taxon>
        <taxon>Tetranychus</taxon>
    </lineage>
</organism>
<feature type="region of interest" description="Disordered" evidence="6">
    <location>
        <begin position="1"/>
        <end position="39"/>
    </location>
</feature>
<dbReference type="HOGENOM" id="CLU_082854_10_2_1"/>
<evidence type="ECO:0000256" key="1">
    <source>
        <dbReference type="ARBA" id="ARBA00004123"/>
    </source>
</evidence>
<keyword evidence="3 5" id="KW-0238">DNA-binding</keyword>
<sequence>MAKAKSRSKRAAGSKVKRRKRRGSRVHHKVKKDPNAPKRPLSAFFWFSKEFRSKIKSEISDGGVTEVAKELGKRWAKMDEKAKAKYVSLADKDKERYERESAGYKGKKSKVMKSKSKMRKPSKKMESEHE</sequence>
<comment type="similarity">
    <text evidence="2">Belongs to the HMGB family.</text>
</comment>
<dbReference type="SUPFAM" id="SSF47095">
    <property type="entry name" value="HMG-box"/>
    <property type="match status" value="1"/>
</dbReference>
<gene>
    <name evidence="8" type="primary">107371339</name>
</gene>
<dbReference type="InterPro" id="IPR036910">
    <property type="entry name" value="HMG_box_dom_sf"/>
</dbReference>
<feature type="compositionally biased region" description="Basic and acidic residues" evidence="6">
    <location>
        <begin position="90"/>
        <end position="102"/>
    </location>
</feature>
<dbReference type="InterPro" id="IPR009071">
    <property type="entry name" value="HMG_box_dom"/>
</dbReference>
<keyword evidence="9" id="KW-1185">Reference proteome</keyword>
<dbReference type="GO" id="GO:0003677">
    <property type="term" value="F:DNA binding"/>
    <property type="evidence" value="ECO:0007669"/>
    <property type="project" value="UniProtKB-UniRule"/>
</dbReference>
<dbReference type="PANTHER" id="PTHR48112:SF32">
    <property type="entry name" value="HIGH MOBILITY GROUP PROTEIN B3"/>
    <property type="match status" value="1"/>
</dbReference>
<dbReference type="GO" id="GO:0005634">
    <property type="term" value="C:nucleus"/>
    <property type="evidence" value="ECO:0007669"/>
    <property type="project" value="UniProtKB-SubCell"/>
</dbReference>
<keyword evidence="4 5" id="KW-0539">Nucleus</keyword>
<dbReference type="InterPro" id="IPR050342">
    <property type="entry name" value="HMGB"/>
</dbReference>
<evidence type="ECO:0000256" key="4">
    <source>
        <dbReference type="ARBA" id="ARBA00023242"/>
    </source>
</evidence>
<comment type="subcellular location">
    <subcellularLocation>
        <location evidence="1">Nucleus</location>
    </subcellularLocation>
</comment>
<protein>
    <recommendedName>
        <fullName evidence="7">HMG box domain-containing protein</fullName>
    </recommendedName>
</protein>
<dbReference type="FunFam" id="1.10.30.10:FF:000016">
    <property type="entry name" value="FACT complex subunit SSRP1"/>
    <property type="match status" value="1"/>
</dbReference>
<dbReference type="OMA" id="EKMASQD"/>
<dbReference type="KEGG" id="tut:107371339"/>
<accession>T1JWH0</accession>
<feature type="compositionally biased region" description="Basic residues" evidence="6">
    <location>
        <begin position="105"/>
        <end position="122"/>
    </location>
</feature>
<dbReference type="Pfam" id="PF00505">
    <property type="entry name" value="HMG_box"/>
    <property type="match status" value="1"/>
</dbReference>
<dbReference type="EnsemblMetazoa" id="tetur02g08250.1">
    <property type="protein sequence ID" value="tetur02g08250.1"/>
    <property type="gene ID" value="tetur02g08250"/>
</dbReference>
<dbReference type="AlphaFoldDB" id="T1JWH0"/>
<evidence type="ECO:0000256" key="3">
    <source>
        <dbReference type="ARBA" id="ARBA00023125"/>
    </source>
</evidence>
<feature type="DNA-binding region" description="HMG box" evidence="5">
    <location>
        <begin position="37"/>
        <end position="105"/>
    </location>
</feature>
<dbReference type="SMART" id="SM00398">
    <property type="entry name" value="HMG"/>
    <property type="match status" value="1"/>
</dbReference>